<evidence type="ECO:0000313" key="3">
    <source>
        <dbReference type="Proteomes" id="UP000076962"/>
    </source>
</evidence>
<feature type="chain" id="PRO_5010410928" evidence="1">
    <location>
        <begin position="20"/>
        <end position="305"/>
    </location>
</feature>
<reference evidence="2 3" key="1">
    <citation type="submission" date="2016-05" db="EMBL/GenBank/DDBJ databases">
        <title>Single-cell genome of chain-forming Candidatus Thiomargarita nelsonii and comparison to other large sulfur-oxidizing bacteria.</title>
        <authorList>
            <person name="Winkel M."/>
            <person name="Salman V."/>
            <person name="Woyke T."/>
            <person name="Schulz-Vogt H."/>
            <person name="Richter M."/>
            <person name="Flood B."/>
            <person name="Bailey J."/>
            <person name="Amann R."/>
            <person name="Mussmann M."/>
        </authorList>
    </citation>
    <scope>NUCLEOTIDE SEQUENCE [LARGE SCALE GENOMIC DNA]</scope>
    <source>
        <strain evidence="2 3">THI036</strain>
    </source>
</reference>
<protein>
    <submittedName>
        <fullName evidence="2">Immunogenic protein</fullName>
    </submittedName>
</protein>
<accession>A0A0A6RKN4</accession>
<dbReference type="Proteomes" id="UP000076962">
    <property type="component" value="Unassembled WGS sequence"/>
</dbReference>
<organism evidence="2 3">
    <name type="scientific">Candidatus Thiomargarita nelsonii</name>
    <dbReference type="NCBI Taxonomy" id="1003181"/>
    <lineage>
        <taxon>Bacteria</taxon>
        <taxon>Pseudomonadati</taxon>
        <taxon>Pseudomonadota</taxon>
        <taxon>Gammaproteobacteria</taxon>
        <taxon>Thiotrichales</taxon>
        <taxon>Thiotrichaceae</taxon>
        <taxon>Thiomargarita</taxon>
    </lineage>
</organism>
<feature type="signal peptide" evidence="1">
    <location>
        <begin position="1"/>
        <end position="19"/>
    </location>
</feature>
<sequence>MKKQIFTLIITLLALVAHAETIKIGAGISDGEYANIIVPAINDALQEYGYTALAETSAGTQEDIDKVISGQIVATLSQLDVAALNMTAEKDPNENLLLLWGRIAPKALFCVAHRGGNVASYDDLTDEEQETPLKVSVGDEKGGTALTFQYLMKLDPKLKNITFYHKGKTRVEINRLISGRRDLVCFLTMPDPKNELIRGVMEHDELFFINIDNPAFDQVKIGTNRIYEIVEIPVTCGFLGFNQEKVKTIQSWVTMVVNEDKIDESLLDALSTVVMKPDLLEGNTLMAKAKRLFNNVLTRIKEWMD</sequence>
<dbReference type="AlphaFoldDB" id="A0A0A6RKN4"/>
<keyword evidence="3" id="KW-1185">Reference proteome</keyword>
<proteinExistence type="predicted"/>
<gene>
    <name evidence="2" type="ORF">THIOM_005167</name>
</gene>
<evidence type="ECO:0000313" key="2">
    <source>
        <dbReference type="EMBL" id="OAD19214.1"/>
    </source>
</evidence>
<evidence type="ECO:0000256" key="1">
    <source>
        <dbReference type="SAM" id="SignalP"/>
    </source>
</evidence>
<comment type="caution">
    <text evidence="2">The sequence shown here is derived from an EMBL/GenBank/DDBJ whole genome shotgun (WGS) entry which is preliminary data.</text>
</comment>
<dbReference type="EMBL" id="LUTY01002896">
    <property type="protein sequence ID" value="OAD19214.1"/>
    <property type="molecule type" value="Genomic_DNA"/>
</dbReference>
<name>A0A0A6RKN4_9GAMM</name>
<dbReference type="Gene3D" id="3.40.190.10">
    <property type="entry name" value="Periplasmic binding protein-like II"/>
    <property type="match status" value="2"/>
</dbReference>
<keyword evidence="1" id="KW-0732">Signal</keyword>